<dbReference type="Proteomes" id="UP000311605">
    <property type="component" value="Unassembled WGS sequence"/>
</dbReference>
<dbReference type="InterPro" id="IPR047801">
    <property type="entry name" value="Peptidase_C45"/>
</dbReference>
<evidence type="ECO:0000313" key="3">
    <source>
        <dbReference type="Proteomes" id="UP000311605"/>
    </source>
</evidence>
<dbReference type="PANTHER" id="PTHR34180:SF1">
    <property type="entry name" value="BETA-ALANYL-DOPAMINE_CARCININE HYDROLASE"/>
    <property type="match status" value="1"/>
</dbReference>
<comment type="caution">
    <text evidence="2">The sequence shown here is derived from an EMBL/GenBank/DDBJ whole genome shotgun (WGS) entry which is preliminary data.</text>
</comment>
<dbReference type="AlphaFoldDB" id="A0A5C4XPK7"/>
<evidence type="ECO:0000313" key="2">
    <source>
        <dbReference type="EMBL" id="TNM65372.1"/>
    </source>
</evidence>
<gene>
    <name evidence="2" type="ORF">FHP24_03615</name>
</gene>
<protein>
    <submittedName>
        <fullName evidence="2">Acyl-CoA-6-aminopenicillanic acid acyltransferase</fullName>
    </submittedName>
</protein>
<accession>A0A5C4XPK7</accession>
<name>A0A5C4XPK7_9HYPH</name>
<dbReference type="NCBIfam" id="NF040521">
    <property type="entry name" value="C45_proenzyme"/>
    <property type="match status" value="1"/>
</dbReference>
<dbReference type="InterPro" id="IPR047794">
    <property type="entry name" value="C45_proenzyme-like"/>
</dbReference>
<dbReference type="OrthoDB" id="8109453at2"/>
<dbReference type="Gene3D" id="1.10.10.2120">
    <property type="match status" value="1"/>
</dbReference>
<evidence type="ECO:0000259" key="1">
    <source>
        <dbReference type="Pfam" id="PF03417"/>
    </source>
</evidence>
<dbReference type="Gene3D" id="3.60.60.10">
    <property type="entry name" value="Penicillin V Acylase, Chain A"/>
    <property type="match status" value="1"/>
</dbReference>
<dbReference type="EMBL" id="VDMN01000001">
    <property type="protein sequence ID" value="TNM65372.1"/>
    <property type="molecule type" value="Genomic_DNA"/>
</dbReference>
<feature type="domain" description="Peptidase C45 hydrolase" evidence="1">
    <location>
        <begin position="118"/>
        <end position="341"/>
    </location>
</feature>
<keyword evidence="3" id="KW-1185">Reference proteome</keyword>
<reference evidence="2 3" key="1">
    <citation type="submission" date="2019-06" db="EMBL/GenBank/DDBJ databases">
        <title>The draft genome of Rhizobium smilacinae PTYR-5.</title>
        <authorList>
            <person name="Liu L."/>
            <person name="Li L."/>
            <person name="Zhang X."/>
        </authorList>
    </citation>
    <scope>NUCLEOTIDE SEQUENCE [LARGE SCALE GENOMIC DNA]</scope>
    <source>
        <strain evidence="2 3">PTYR-5</strain>
    </source>
</reference>
<proteinExistence type="predicted"/>
<sequence length="375" mass="40651">MLAMSSLLSYVGYNLPIVMLSGSAFQRGHQHGKAFSERIARLIGQMRQSHSPAGYDQARVLASESWAGLQTNAPTIAEEICGIAAGSNSDPLELYCHIGFEFFEKETRTGCSGLALATRDGAILGQNWDCHPDLIDDLALFLHVEEAGWSLAVIATVGTLGWVGQNSSGLALLSMDTMLDCVERGIPSQVARRLMLGEPDIQSALTHLEDRPIMAGRSYLLGDRSGSIAAVEVSPSAGVCRLPNAGRYFHTNHALTSQTQAVEDEQRLNLTYPSSRMRLASLQCAGADAQSVDDLKRILSNRENAPHSVAKTSSGLEPTMTAFSIVFDCGERDFYLCSGPPAPDRYQRFYWPETKRADTPAFSPEPNGQPIGVEI</sequence>
<dbReference type="GO" id="GO:0016746">
    <property type="term" value="F:acyltransferase activity"/>
    <property type="evidence" value="ECO:0007669"/>
    <property type="project" value="UniProtKB-KW"/>
</dbReference>
<keyword evidence="2" id="KW-0808">Transferase</keyword>
<organism evidence="2 3">
    <name type="scientific">Aliirhizobium smilacinae</name>
    <dbReference type="NCBI Taxonomy" id="1395944"/>
    <lineage>
        <taxon>Bacteria</taxon>
        <taxon>Pseudomonadati</taxon>
        <taxon>Pseudomonadota</taxon>
        <taxon>Alphaproteobacteria</taxon>
        <taxon>Hyphomicrobiales</taxon>
        <taxon>Rhizobiaceae</taxon>
        <taxon>Aliirhizobium</taxon>
    </lineage>
</organism>
<dbReference type="PANTHER" id="PTHR34180">
    <property type="entry name" value="PEPTIDASE C45"/>
    <property type="match status" value="1"/>
</dbReference>
<dbReference type="Pfam" id="PF03417">
    <property type="entry name" value="AAT"/>
    <property type="match status" value="1"/>
</dbReference>
<keyword evidence="2" id="KW-0012">Acyltransferase</keyword>
<dbReference type="InterPro" id="IPR005079">
    <property type="entry name" value="Peptidase_C45_hydrolase"/>
</dbReference>